<dbReference type="STRING" id="76021.BS329_19770"/>
<dbReference type="Gene3D" id="2.40.160.200">
    <property type="entry name" value="LURP1-related"/>
    <property type="match status" value="1"/>
</dbReference>
<dbReference type="OrthoDB" id="3468573at2"/>
<dbReference type="EMBL" id="MQUQ01000010">
    <property type="protein sequence ID" value="OLZ50651.1"/>
    <property type="molecule type" value="Genomic_DNA"/>
</dbReference>
<accession>A0A1R0KSA8</accession>
<dbReference type="PANTHER" id="PTHR23248:SF9">
    <property type="entry name" value="PHOSPHOLIPID SCRAMBLASE"/>
    <property type="match status" value="1"/>
</dbReference>
<dbReference type="Proteomes" id="UP000187486">
    <property type="component" value="Unassembled WGS sequence"/>
</dbReference>
<reference evidence="2 3" key="1">
    <citation type="submission" date="2016-01" db="EMBL/GenBank/DDBJ databases">
        <title>Amycolatopsis coloradensis genome sequencing and assembly.</title>
        <authorList>
            <person name="Mayilraj S."/>
        </authorList>
    </citation>
    <scope>NUCLEOTIDE SEQUENCE [LARGE SCALE GENOMIC DNA]</scope>
    <source>
        <strain evidence="2 3">DSM 44225</strain>
    </source>
</reference>
<dbReference type="InterPro" id="IPR005552">
    <property type="entry name" value="Scramblase"/>
</dbReference>
<dbReference type="InterPro" id="IPR038595">
    <property type="entry name" value="LOR_sf"/>
</dbReference>
<proteinExistence type="predicted"/>
<dbReference type="GO" id="GO:0017128">
    <property type="term" value="F:phospholipid scramblase activity"/>
    <property type="evidence" value="ECO:0007669"/>
    <property type="project" value="InterPro"/>
</dbReference>
<evidence type="ECO:0000259" key="1">
    <source>
        <dbReference type="Pfam" id="PF10708"/>
    </source>
</evidence>
<dbReference type="Pfam" id="PF03803">
    <property type="entry name" value="Scramblase"/>
    <property type="match status" value="1"/>
</dbReference>
<evidence type="ECO:0000313" key="3">
    <source>
        <dbReference type="Proteomes" id="UP000187486"/>
    </source>
</evidence>
<dbReference type="InterPro" id="IPR025659">
    <property type="entry name" value="Tubby-like_C"/>
</dbReference>
<dbReference type="InterPro" id="IPR018929">
    <property type="entry name" value="DUF2510"/>
</dbReference>
<organism evidence="2 3">
    <name type="scientific">Amycolatopsis coloradensis</name>
    <dbReference type="NCBI Taxonomy" id="76021"/>
    <lineage>
        <taxon>Bacteria</taxon>
        <taxon>Bacillati</taxon>
        <taxon>Actinomycetota</taxon>
        <taxon>Actinomycetes</taxon>
        <taxon>Pseudonocardiales</taxon>
        <taxon>Pseudonocardiaceae</taxon>
        <taxon>Amycolatopsis</taxon>
    </lineage>
</organism>
<gene>
    <name evidence="2" type="ORF">BS329_19770</name>
</gene>
<dbReference type="SUPFAM" id="SSF54518">
    <property type="entry name" value="Tubby C-terminal domain-like"/>
    <property type="match status" value="1"/>
</dbReference>
<comment type="caution">
    <text evidence="2">The sequence shown here is derived from an EMBL/GenBank/DDBJ whole genome shotgun (WGS) entry which is preliminary data.</text>
</comment>
<dbReference type="Pfam" id="PF10708">
    <property type="entry name" value="DUF2510"/>
    <property type="match status" value="1"/>
</dbReference>
<keyword evidence="3" id="KW-1185">Reference proteome</keyword>
<feature type="domain" description="DUF2510" evidence="1">
    <location>
        <begin position="8"/>
        <end position="36"/>
    </location>
</feature>
<protein>
    <submittedName>
        <fullName evidence="2">Scramblase</fullName>
    </submittedName>
</protein>
<dbReference type="AlphaFoldDB" id="A0A1R0KSA8"/>
<dbReference type="RefSeq" id="WP_076162695.1">
    <property type="nucleotide sequence ID" value="NZ_JBEZVB010000064.1"/>
</dbReference>
<name>A0A1R0KSA8_9PSEU</name>
<dbReference type="GO" id="GO:0005886">
    <property type="term" value="C:plasma membrane"/>
    <property type="evidence" value="ECO:0007669"/>
    <property type="project" value="TreeGrafter"/>
</dbReference>
<evidence type="ECO:0000313" key="2">
    <source>
        <dbReference type="EMBL" id="OLZ50651.1"/>
    </source>
</evidence>
<sequence>MTSSPQPAGWYPDQQNPRVYRWWDGQAWTANTRPSHDAEMIELDIEGPHDPDKIRTQAAKGTQARASGLTGGGTLFSEPVLVVNQRAKLIEMSNEFGVFDQNGNRLGGVVQVGQSTLKKAIRLLTNYDQFLTHRFEIRDANHSTVLKVTRPAKVFKSRFLVTKADDSPIGEIVQENVFGKIRLGFVVDGRKVGGIFAENWRAWNFAVKDDADVEIARISKTWGGFVKAAFTTADNYVVEIHRPLRDPLASMVVASALTIDTALKQDDNR</sequence>
<dbReference type="PANTHER" id="PTHR23248">
    <property type="entry name" value="PHOSPHOLIPID SCRAMBLASE-RELATED"/>
    <property type="match status" value="1"/>
</dbReference>